<dbReference type="GO" id="GO:0004803">
    <property type="term" value="F:transposase activity"/>
    <property type="evidence" value="ECO:0007669"/>
    <property type="project" value="InterPro"/>
</dbReference>
<feature type="domain" description="Transposase IS4-like" evidence="1">
    <location>
        <begin position="1"/>
        <end position="60"/>
    </location>
</feature>
<accession>A0A2R6AJ88</accession>
<evidence type="ECO:0000313" key="2">
    <source>
        <dbReference type="EMBL" id="PSN86426.1"/>
    </source>
</evidence>
<evidence type="ECO:0000259" key="1">
    <source>
        <dbReference type="Pfam" id="PF01609"/>
    </source>
</evidence>
<reference evidence="2 3" key="1">
    <citation type="submission" date="2017-04" db="EMBL/GenBank/DDBJ databases">
        <title>Novel microbial lineages endemic to geothermal iron-oxide mats fill important gaps in the evolutionary history of Archaea.</title>
        <authorList>
            <person name="Jay Z.J."/>
            <person name="Beam J.P."/>
            <person name="Dlakic M."/>
            <person name="Rusch D.B."/>
            <person name="Kozubal M.A."/>
            <person name="Inskeep W.P."/>
        </authorList>
    </citation>
    <scope>NUCLEOTIDE SEQUENCE [LARGE SCALE GENOMIC DNA]</scope>
    <source>
        <strain evidence="2">OSP_D</strain>
    </source>
</reference>
<evidence type="ECO:0000313" key="3">
    <source>
        <dbReference type="Proteomes" id="UP000240322"/>
    </source>
</evidence>
<comment type="caution">
    <text evidence="2">The sequence shown here is derived from an EMBL/GenBank/DDBJ whole genome shotgun (WGS) entry which is preliminary data.</text>
</comment>
<organism evidence="2 3">
    <name type="scientific">Candidatus Marsarchaeota G2 archaeon OSP_D</name>
    <dbReference type="NCBI Taxonomy" id="1978157"/>
    <lineage>
        <taxon>Archaea</taxon>
        <taxon>Candidatus Marsarchaeota</taxon>
        <taxon>Candidatus Marsarchaeota group 2</taxon>
    </lineage>
</organism>
<sequence>MHVTSERVHDGKVLRRLVRGGMKSVKVRRVLADGACDSRENFNFLSQSGIKPVIRVRVNSVARSMGCPSI</sequence>
<dbReference type="GO" id="GO:0006313">
    <property type="term" value="P:DNA transposition"/>
    <property type="evidence" value="ECO:0007669"/>
    <property type="project" value="InterPro"/>
</dbReference>
<proteinExistence type="predicted"/>
<dbReference type="InterPro" id="IPR002559">
    <property type="entry name" value="Transposase_11"/>
</dbReference>
<protein>
    <recommendedName>
        <fullName evidence="1">Transposase IS4-like domain-containing protein</fullName>
    </recommendedName>
</protein>
<gene>
    <name evidence="2" type="ORF">B9Q03_11700</name>
</gene>
<dbReference type="GO" id="GO:0003677">
    <property type="term" value="F:DNA binding"/>
    <property type="evidence" value="ECO:0007669"/>
    <property type="project" value="InterPro"/>
</dbReference>
<dbReference type="AlphaFoldDB" id="A0A2R6AJ88"/>
<name>A0A2R6AJ88_9ARCH</name>
<dbReference type="Pfam" id="PF01609">
    <property type="entry name" value="DDE_Tnp_1"/>
    <property type="match status" value="1"/>
</dbReference>
<dbReference type="Proteomes" id="UP000240322">
    <property type="component" value="Unassembled WGS sequence"/>
</dbReference>
<dbReference type="EMBL" id="NEXE01000209">
    <property type="protein sequence ID" value="PSN86426.1"/>
    <property type="molecule type" value="Genomic_DNA"/>
</dbReference>